<dbReference type="EMBL" id="QXTF01000003">
    <property type="protein sequence ID" value="RIX27335.1"/>
    <property type="molecule type" value="Genomic_DNA"/>
</dbReference>
<sequence length="288" mass="33324">MYPDYAPVRYSSYYQPTRDFYYRYDDDNGYMYRVRRDNNFVSALLPILGGAYSAGRPLPYYNDSYYNVPSGYNSLYYDSPSSYYRYGDGAIYQVDPTTQLISGVVALLTGQSLGIGQTLPRGYDVYNVPYSYRSRYHDTDDMWYRYDDGYIYGVDPQSRLIQTSYPVYGGYSVGEAWPSYAGYGYDYGVPDYYGDLYQSQPGYDYRYASGGIYEVEPQSQLISALVALVTGQNFAVGQHLPVGYDAYNVPFDYRDRYYDNDEHLYRYADGRIYEVNPGSRLIERVIVV</sequence>
<protein>
    <submittedName>
        <fullName evidence="1">Uncharacterized protein</fullName>
    </submittedName>
</protein>
<keyword evidence="2" id="KW-1185">Reference proteome</keyword>
<proteinExistence type="predicted"/>
<accession>A0A418PZ44</accession>
<dbReference type="AlphaFoldDB" id="A0A418PZ44"/>
<name>A0A418PZ44_9SPHN</name>
<gene>
    <name evidence="1" type="ORF">D3M59_09815</name>
</gene>
<comment type="caution">
    <text evidence="1">The sequence shown here is derived from an EMBL/GenBank/DDBJ whole genome shotgun (WGS) entry which is preliminary data.</text>
</comment>
<evidence type="ECO:0000313" key="1">
    <source>
        <dbReference type="EMBL" id="RIX27335.1"/>
    </source>
</evidence>
<dbReference type="Proteomes" id="UP000285023">
    <property type="component" value="Unassembled WGS sequence"/>
</dbReference>
<reference evidence="1 2" key="1">
    <citation type="submission" date="2018-09" db="EMBL/GenBank/DDBJ databases">
        <title>Sphingomonas sp. DAC4.</title>
        <authorList>
            <person name="Seo T."/>
        </authorList>
    </citation>
    <scope>NUCLEOTIDE SEQUENCE [LARGE SCALE GENOMIC DNA]</scope>
    <source>
        <strain evidence="1 2">DAC4</strain>
    </source>
</reference>
<organism evidence="1 2">
    <name type="scientific">Sphingomonas edaphi</name>
    <dbReference type="NCBI Taxonomy" id="2315689"/>
    <lineage>
        <taxon>Bacteria</taxon>
        <taxon>Pseudomonadati</taxon>
        <taxon>Pseudomonadota</taxon>
        <taxon>Alphaproteobacteria</taxon>
        <taxon>Sphingomonadales</taxon>
        <taxon>Sphingomonadaceae</taxon>
        <taxon>Sphingomonas</taxon>
    </lineage>
</organism>
<evidence type="ECO:0000313" key="2">
    <source>
        <dbReference type="Proteomes" id="UP000285023"/>
    </source>
</evidence>